<keyword evidence="1 4" id="KW-0808">Transferase</keyword>
<evidence type="ECO:0000256" key="1">
    <source>
        <dbReference type="ARBA" id="ARBA00022679"/>
    </source>
</evidence>
<gene>
    <name evidence="4" type="ORF">MNBD_NITROSPINAE02-1631</name>
</gene>
<name>A0A3B1BY26_9ZZZZ</name>
<evidence type="ECO:0000256" key="2">
    <source>
        <dbReference type="SAM" id="Phobius"/>
    </source>
</evidence>
<keyword evidence="2" id="KW-0812">Transmembrane</keyword>
<dbReference type="AlphaFoldDB" id="A0A3B1BY26"/>
<feature type="transmembrane region" description="Helical" evidence="2">
    <location>
        <begin position="6"/>
        <end position="26"/>
    </location>
</feature>
<sequence length="429" mass="47198">MAYLIYNLVLTIGVIVLSPVIAWRMITRKSARAGVWQKLGAYPKKPCAGRTIWIHAVSVGETLAVERLIRELARRGRGSELVLSVTTATGHAVAMEKLSDVASILYFPYDFIFSAQRAVRAINPALFVAVETEIWPNVFRVVKESGGRVALVNGRISDRSYPRYLRLKSLFRPVLQYVDMFLMQGDVDAERVIEMGAEPEKVEKTGTLKYDNVVKGATRAERENMRKSLGIGLDEKVIFLGNIHEGEEAAIRGAMRAGEKGGRCRIVVAPRRIENIEWIENAARACGLKPVRKTTLRKNGVLPENAIPVIDTFGDLAMLYAIADVAFVGGSLIGHGGQNPLEPAAHAIAPLFGTFMSNFRDVSKELLNEGGAFEVAGEDDICELICDLLASGDKRLEAGRRALDVIERNRGVTIRVADRLLSALGEREE</sequence>
<dbReference type="InterPro" id="IPR039901">
    <property type="entry name" value="Kdotransferase"/>
</dbReference>
<proteinExistence type="predicted"/>
<dbReference type="Gene3D" id="3.40.50.11720">
    <property type="entry name" value="3-Deoxy-D-manno-octulosonic-acid transferase, N-terminal domain"/>
    <property type="match status" value="1"/>
</dbReference>
<dbReference type="GO" id="GO:0005886">
    <property type="term" value="C:plasma membrane"/>
    <property type="evidence" value="ECO:0007669"/>
    <property type="project" value="TreeGrafter"/>
</dbReference>
<protein>
    <submittedName>
        <fullName evidence="4">3-deoxy-D-manno-octulosonic acid transferase</fullName>
        <ecNumber evidence="4">2.4.99.12</ecNumber>
    </submittedName>
</protein>
<dbReference type="Gene3D" id="3.40.50.2000">
    <property type="entry name" value="Glycogen Phosphorylase B"/>
    <property type="match status" value="1"/>
</dbReference>
<dbReference type="SUPFAM" id="SSF53756">
    <property type="entry name" value="UDP-Glycosyltransferase/glycogen phosphorylase"/>
    <property type="match status" value="1"/>
</dbReference>
<dbReference type="GO" id="GO:0043842">
    <property type="term" value="F:Kdo transferase activity"/>
    <property type="evidence" value="ECO:0007669"/>
    <property type="project" value="UniProtKB-EC"/>
</dbReference>
<keyword evidence="2" id="KW-0472">Membrane</keyword>
<dbReference type="InterPro" id="IPR038107">
    <property type="entry name" value="Glycos_transf_N_sf"/>
</dbReference>
<reference evidence="4" key="1">
    <citation type="submission" date="2018-06" db="EMBL/GenBank/DDBJ databases">
        <authorList>
            <person name="Zhirakovskaya E."/>
        </authorList>
    </citation>
    <scope>NUCLEOTIDE SEQUENCE</scope>
</reference>
<evidence type="ECO:0000259" key="3">
    <source>
        <dbReference type="Pfam" id="PF04413"/>
    </source>
</evidence>
<keyword evidence="2" id="KW-1133">Transmembrane helix</keyword>
<dbReference type="EC" id="2.4.99.12" evidence="4"/>
<feature type="domain" description="3-deoxy-D-manno-octulosonic-acid transferase N-terminal" evidence="3">
    <location>
        <begin position="35"/>
        <end position="211"/>
    </location>
</feature>
<dbReference type="GO" id="GO:0009245">
    <property type="term" value="P:lipid A biosynthetic process"/>
    <property type="evidence" value="ECO:0007669"/>
    <property type="project" value="TreeGrafter"/>
</dbReference>
<evidence type="ECO:0000313" key="4">
    <source>
        <dbReference type="EMBL" id="VAX16714.1"/>
    </source>
</evidence>
<accession>A0A3B1BY26</accession>
<dbReference type="EMBL" id="UOGE01000013">
    <property type="protein sequence ID" value="VAX16714.1"/>
    <property type="molecule type" value="Genomic_DNA"/>
</dbReference>
<dbReference type="PANTHER" id="PTHR42755">
    <property type="entry name" value="3-DEOXY-MANNO-OCTULOSONATE CYTIDYLYLTRANSFERASE"/>
    <property type="match status" value="1"/>
</dbReference>
<dbReference type="Pfam" id="PF04413">
    <property type="entry name" value="Glycos_transf_N"/>
    <property type="match status" value="1"/>
</dbReference>
<organism evidence="4">
    <name type="scientific">hydrothermal vent metagenome</name>
    <dbReference type="NCBI Taxonomy" id="652676"/>
    <lineage>
        <taxon>unclassified sequences</taxon>
        <taxon>metagenomes</taxon>
        <taxon>ecological metagenomes</taxon>
    </lineage>
</organism>
<keyword evidence="4" id="KW-0328">Glycosyltransferase</keyword>
<dbReference type="InterPro" id="IPR007507">
    <property type="entry name" value="Glycos_transf_N"/>
</dbReference>
<dbReference type="PANTHER" id="PTHR42755:SF1">
    <property type="entry name" value="3-DEOXY-D-MANNO-OCTULOSONIC ACID TRANSFERASE, MITOCHONDRIAL-RELATED"/>
    <property type="match status" value="1"/>
</dbReference>